<feature type="signal peptide" evidence="2">
    <location>
        <begin position="1"/>
        <end position="24"/>
    </location>
</feature>
<dbReference type="EMBL" id="MTKS01000004">
    <property type="protein sequence ID" value="RWX52511.1"/>
    <property type="molecule type" value="Genomic_DNA"/>
</dbReference>
<feature type="compositionally biased region" description="Low complexity" evidence="1">
    <location>
        <begin position="235"/>
        <end position="249"/>
    </location>
</feature>
<name>A0A444JHC0_9BACT</name>
<organism evidence="3 4">
    <name type="scientific">Candidatus Electrothrix marina</name>
    <dbReference type="NCBI Taxonomy" id="1859130"/>
    <lineage>
        <taxon>Bacteria</taxon>
        <taxon>Pseudomonadati</taxon>
        <taxon>Thermodesulfobacteriota</taxon>
        <taxon>Desulfobulbia</taxon>
        <taxon>Desulfobulbales</taxon>
        <taxon>Desulfobulbaceae</taxon>
        <taxon>Candidatus Electrothrix</taxon>
    </lineage>
</organism>
<proteinExistence type="predicted"/>
<feature type="compositionally biased region" description="Basic and acidic residues" evidence="1">
    <location>
        <begin position="158"/>
        <end position="173"/>
    </location>
</feature>
<keyword evidence="2" id="KW-0732">Signal</keyword>
<protein>
    <recommendedName>
        <fullName evidence="5">CVNH domain-containing protein</fullName>
    </recommendedName>
</protein>
<evidence type="ECO:0000313" key="3">
    <source>
        <dbReference type="EMBL" id="RWX52511.1"/>
    </source>
</evidence>
<evidence type="ECO:0008006" key="5">
    <source>
        <dbReference type="Google" id="ProtNLM"/>
    </source>
</evidence>
<evidence type="ECO:0000256" key="1">
    <source>
        <dbReference type="SAM" id="MobiDB-lite"/>
    </source>
</evidence>
<reference evidence="3 4" key="1">
    <citation type="submission" date="2017-01" db="EMBL/GenBank/DDBJ databases">
        <title>The cable genome- insights into the physiology and evolution of filamentous bacteria capable of sulfide oxidation via long distance electron transfer.</title>
        <authorList>
            <person name="Schreiber L."/>
            <person name="Bjerg J.T."/>
            <person name="Boggild A."/>
            <person name="Van De Vossenberg J."/>
            <person name="Meysman F."/>
            <person name="Nielsen L.P."/>
            <person name="Schramm A."/>
            <person name="Kjeldsen K.U."/>
        </authorList>
    </citation>
    <scope>NUCLEOTIDE SEQUENCE [LARGE SCALE GENOMIC DNA]</scope>
    <source>
        <strain evidence="3">A5</strain>
    </source>
</reference>
<feature type="region of interest" description="Disordered" evidence="1">
    <location>
        <begin position="108"/>
        <end position="271"/>
    </location>
</feature>
<comment type="caution">
    <text evidence="3">The sequence shown here is derived from an EMBL/GenBank/DDBJ whole genome shotgun (WGS) entry which is preliminary data.</text>
</comment>
<evidence type="ECO:0000313" key="4">
    <source>
        <dbReference type="Proteomes" id="UP000288892"/>
    </source>
</evidence>
<keyword evidence="4" id="KW-1185">Reference proteome</keyword>
<dbReference type="Proteomes" id="UP000288892">
    <property type="component" value="Unassembled WGS sequence"/>
</dbReference>
<feature type="compositionally biased region" description="Polar residues" evidence="1">
    <location>
        <begin position="202"/>
        <end position="228"/>
    </location>
</feature>
<dbReference type="AlphaFoldDB" id="A0A444JHC0"/>
<sequence>MICRKKTAILTLSLATVWSVNALAARPNNGPKPPPEAYTACKGKQPGEKASFTGPMGHAVSGTCEQQGGGRLFLRPDHLGRGNGNGIPPAAYRDCTGKRLGDAVQITGPAGRTISGTCQSDGDRLYLRLDSPPGMNAGMKPHNGDRRPQPDDADFNEEQYREPRNGSRQDDTWKQQAPDQNEDENSYGNQRQSMPPEDMHSNVRQQAPYQNENDSSYGNQQHQNNPPNSVEKPGEQQNQPQQQPVQRPAQKPEEKPKGVLGKMKDFWKKLW</sequence>
<gene>
    <name evidence="3" type="ORF">VU01_100416</name>
</gene>
<feature type="compositionally biased region" description="Basic and acidic residues" evidence="1">
    <location>
        <begin position="250"/>
        <end position="271"/>
    </location>
</feature>
<accession>A0A444JHC0</accession>
<evidence type="ECO:0000256" key="2">
    <source>
        <dbReference type="SAM" id="SignalP"/>
    </source>
</evidence>
<feature type="chain" id="PRO_5019545891" description="CVNH domain-containing protein" evidence="2">
    <location>
        <begin position="25"/>
        <end position="271"/>
    </location>
</feature>